<dbReference type="NCBIfam" id="NF004837">
    <property type="entry name" value="PRK06187.1"/>
    <property type="match status" value="1"/>
</dbReference>
<dbReference type="EMBL" id="CP003179">
    <property type="protein sequence ID" value="AEW06781.1"/>
    <property type="molecule type" value="Genomic_DNA"/>
</dbReference>
<feature type="domain" description="AMP-dependent synthetase/ligase" evidence="4">
    <location>
        <begin position="18"/>
        <end position="379"/>
    </location>
</feature>
<dbReference type="CDD" id="cd17631">
    <property type="entry name" value="FACL_FadD13-like"/>
    <property type="match status" value="1"/>
</dbReference>
<dbReference type="GO" id="GO:0004467">
    <property type="term" value="F:long-chain fatty acid-CoA ligase activity"/>
    <property type="evidence" value="ECO:0007669"/>
    <property type="project" value="UniProtKB-EC"/>
</dbReference>
<dbReference type="NCBIfam" id="NF006182">
    <property type="entry name" value="PRK08316.1"/>
    <property type="match status" value="1"/>
</dbReference>
<dbReference type="InterPro" id="IPR000873">
    <property type="entry name" value="AMP-dep_synth/lig_dom"/>
</dbReference>
<dbReference type="InterPro" id="IPR045851">
    <property type="entry name" value="AMP-bd_C_sf"/>
</dbReference>
<comment type="similarity">
    <text evidence="1">Belongs to the ATP-dependent AMP-binding enzyme family.</text>
</comment>
<dbReference type="PANTHER" id="PTHR43767:SF1">
    <property type="entry name" value="NONRIBOSOMAL PEPTIDE SYNTHASE PES1 (EUROFUNG)-RELATED"/>
    <property type="match status" value="1"/>
</dbReference>
<dbReference type="InterPro" id="IPR042099">
    <property type="entry name" value="ANL_N_sf"/>
</dbReference>
<dbReference type="PROSITE" id="PS00455">
    <property type="entry name" value="AMP_BINDING"/>
    <property type="match status" value="1"/>
</dbReference>
<reference evidence="6 7" key="2">
    <citation type="journal article" date="2012" name="Stand. Genomic Sci.">
        <title>Complete genome sequence of the moderately thermophilic mineral-sulfide-oxidizing firmicute Sulfobacillus acidophilus type strain (NAL(T)).</title>
        <authorList>
            <person name="Anderson I."/>
            <person name="Chertkov O."/>
            <person name="Chen A."/>
            <person name="Saunders E."/>
            <person name="Lapidus A."/>
            <person name="Nolan M."/>
            <person name="Lucas S."/>
            <person name="Hammon N."/>
            <person name="Deshpande S."/>
            <person name="Cheng J.F."/>
            <person name="Han C."/>
            <person name="Tapia R."/>
            <person name="Goodwin L.A."/>
            <person name="Pitluck S."/>
            <person name="Liolios K."/>
            <person name="Pagani I."/>
            <person name="Ivanova N."/>
            <person name="Mikhailova N."/>
            <person name="Pati A."/>
            <person name="Palaniappan K."/>
            <person name="Land M."/>
            <person name="Pan C."/>
            <person name="Rohde M."/>
            <person name="Pukall R."/>
            <person name="Goker M."/>
            <person name="Detter J.C."/>
            <person name="Woyke T."/>
            <person name="Bristow J."/>
            <person name="Eisen J.A."/>
            <person name="Markowitz V."/>
            <person name="Hugenholtz P."/>
            <person name="Kyrpides N.C."/>
            <person name="Klenk H.P."/>
            <person name="Mavromatis K."/>
        </authorList>
    </citation>
    <scope>NUCLEOTIDE SEQUENCE [LARGE SCALE GENOMIC DNA]</scope>
    <source>
        <strain evidence="7">ATCC 700253 / DSM 10332 / NAL</strain>
    </source>
</reference>
<sequence>MPEVADFIHQQTLYQLLHRSAVRDPGKLAVIAGDTRWTYQRWAEQVEGMAEGLRERGVTSGERAAIVSRNSLDYASLIFALAAINVVAVPVNFMLTAEEMRYIFSHAGVSSVFAGREFLGVVDDAVGSTPVARYVMDDTGQPADNRWQPLSAVVRSVKDFQPSLVDSQALAQILYTSGTESRPKGVMLTHANLISEYVSTIIDGGFTADDVVLHALPFYHSAQQHVFLGPYTYLGATHVIVDQPRPDIVLPLIARERVTEFFAPPTVWINLLRSPLFDHTDLSTLTKGHYGAAIMPREVLVELARRLPHTRFWNFYGQTEVAPLATVLKPEDQLRKLGSAGKPALNVETRILDEDGRAVPPGVVGEICHRTPHAMQGYYRDPEKTAEAFQFGWFHSGDLGVMDTDGYLTVVDRKKDMIKTGGENVSSREVEEVMYQHPAVSEVAVIGIPDAYWIEAVAAVVVTRPGMTVTDDELIRFCRDRLAGYKVPKQVRFMTALPKNPSGKILKRELRQVWDHPTADEA</sequence>
<dbReference type="STRING" id="679936.Sulac_3335"/>
<reference evidence="7" key="1">
    <citation type="submission" date="2011-12" db="EMBL/GenBank/DDBJ databases">
        <title>The complete genome of chromosome of Sulfobacillus acidophilus DSM 10332.</title>
        <authorList>
            <person name="Lucas S."/>
            <person name="Han J."/>
            <person name="Lapidus A."/>
            <person name="Bruce D."/>
            <person name="Goodwin L."/>
            <person name="Pitluck S."/>
            <person name="Peters L."/>
            <person name="Kyrpides N."/>
            <person name="Mavromatis K."/>
            <person name="Ivanova N."/>
            <person name="Mikhailova N."/>
            <person name="Chertkov O."/>
            <person name="Saunders E."/>
            <person name="Detter J.C."/>
            <person name="Tapia R."/>
            <person name="Han C."/>
            <person name="Land M."/>
            <person name="Hauser L."/>
            <person name="Markowitz V."/>
            <person name="Cheng J.-F."/>
            <person name="Hugenholtz P."/>
            <person name="Woyke T."/>
            <person name="Wu D."/>
            <person name="Pukall R."/>
            <person name="Gehrich-Schroeter G."/>
            <person name="Schneider S."/>
            <person name="Klenk H.-P."/>
            <person name="Eisen J.A."/>
        </authorList>
    </citation>
    <scope>NUCLEOTIDE SEQUENCE [LARGE SCALE GENOMIC DNA]</scope>
    <source>
        <strain evidence="7">ATCC 700253 / DSM 10332 / NAL</strain>
    </source>
</reference>
<dbReference type="PATRIC" id="fig|679936.5.peg.3452"/>
<evidence type="ECO:0000313" key="6">
    <source>
        <dbReference type="EMBL" id="AEW06781.1"/>
    </source>
</evidence>
<dbReference type="EC" id="6.2.1.3" evidence="6"/>
<name>G8TT81_SULAD</name>
<keyword evidence="7" id="KW-1185">Reference proteome</keyword>
<dbReference type="Pfam" id="PF00501">
    <property type="entry name" value="AMP-binding"/>
    <property type="match status" value="1"/>
</dbReference>
<dbReference type="Gene3D" id="3.30.300.30">
    <property type="match status" value="1"/>
</dbReference>
<evidence type="ECO:0000256" key="1">
    <source>
        <dbReference type="ARBA" id="ARBA00006432"/>
    </source>
</evidence>
<keyword evidence="3" id="KW-0812">Transmembrane</keyword>
<gene>
    <name evidence="6" type="ordered locus">Sulac_3335</name>
</gene>
<dbReference type="FunFam" id="3.30.300.30:FF:000008">
    <property type="entry name" value="2,3-dihydroxybenzoate-AMP ligase"/>
    <property type="match status" value="1"/>
</dbReference>
<dbReference type="InterPro" id="IPR050237">
    <property type="entry name" value="ATP-dep_AMP-bd_enzyme"/>
</dbReference>
<keyword evidence="3" id="KW-1133">Transmembrane helix</keyword>
<dbReference type="PANTHER" id="PTHR43767">
    <property type="entry name" value="LONG-CHAIN-FATTY-ACID--COA LIGASE"/>
    <property type="match status" value="1"/>
</dbReference>
<dbReference type="InterPro" id="IPR025110">
    <property type="entry name" value="AMP-bd_C"/>
</dbReference>
<dbReference type="HOGENOM" id="CLU_000022_59_7_9"/>
<dbReference type="Proteomes" id="UP000005439">
    <property type="component" value="Chromosome"/>
</dbReference>
<organism evidence="6 7">
    <name type="scientific">Sulfobacillus acidophilus (strain ATCC 700253 / DSM 10332 / NAL)</name>
    <dbReference type="NCBI Taxonomy" id="679936"/>
    <lineage>
        <taxon>Bacteria</taxon>
        <taxon>Bacillati</taxon>
        <taxon>Bacillota</taxon>
        <taxon>Clostridia</taxon>
        <taxon>Eubacteriales</taxon>
        <taxon>Clostridiales Family XVII. Incertae Sedis</taxon>
        <taxon>Sulfobacillus</taxon>
    </lineage>
</organism>
<feature type="domain" description="AMP-binding enzyme C-terminal" evidence="5">
    <location>
        <begin position="429"/>
        <end position="504"/>
    </location>
</feature>
<dbReference type="SUPFAM" id="SSF56801">
    <property type="entry name" value="Acetyl-CoA synthetase-like"/>
    <property type="match status" value="1"/>
</dbReference>
<evidence type="ECO:0000313" key="7">
    <source>
        <dbReference type="Proteomes" id="UP000005439"/>
    </source>
</evidence>
<dbReference type="InterPro" id="IPR020845">
    <property type="entry name" value="AMP-binding_CS"/>
</dbReference>
<feature type="transmembrane region" description="Helical" evidence="3">
    <location>
        <begin position="74"/>
        <end position="95"/>
    </location>
</feature>
<evidence type="ECO:0000259" key="4">
    <source>
        <dbReference type="Pfam" id="PF00501"/>
    </source>
</evidence>
<keyword evidence="3" id="KW-0472">Membrane</keyword>
<evidence type="ECO:0000256" key="3">
    <source>
        <dbReference type="SAM" id="Phobius"/>
    </source>
</evidence>
<dbReference type="Pfam" id="PF13193">
    <property type="entry name" value="AMP-binding_C"/>
    <property type="match status" value="1"/>
</dbReference>
<keyword evidence="2 6" id="KW-0436">Ligase</keyword>
<dbReference type="KEGG" id="sap:Sulac_3335"/>
<protein>
    <submittedName>
        <fullName evidence="6">Long-chain-fatty-acid--CoA ligase</fullName>
        <ecNumber evidence="6">6.2.1.3</ecNumber>
    </submittedName>
</protein>
<accession>G8TT81</accession>
<evidence type="ECO:0000259" key="5">
    <source>
        <dbReference type="Pfam" id="PF13193"/>
    </source>
</evidence>
<evidence type="ECO:0000256" key="2">
    <source>
        <dbReference type="ARBA" id="ARBA00022598"/>
    </source>
</evidence>
<dbReference type="Gene3D" id="3.40.50.12780">
    <property type="entry name" value="N-terminal domain of ligase-like"/>
    <property type="match status" value="1"/>
</dbReference>
<dbReference type="AlphaFoldDB" id="G8TT81"/>
<proteinExistence type="inferred from homology"/>